<evidence type="ECO:0000313" key="3">
    <source>
        <dbReference type="WBParaSite" id="SPAL_0001569000.1"/>
    </source>
</evidence>
<accession>A0A0N5CCU0</accession>
<organism evidence="2 3">
    <name type="scientific">Strongyloides papillosus</name>
    <name type="common">Intestinal threadworm</name>
    <dbReference type="NCBI Taxonomy" id="174720"/>
    <lineage>
        <taxon>Eukaryota</taxon>
        <taxon>Metazoa</taxon>
        <taxon>Ecdysozoa</taxon>
        <taxon>Nematoda</taxon>
        <taxon>Chromadorea</taxon>
        <taxon>Rhabditida</taxon>
        <taxon>Tylenchina</taxon>
        <taxon>Panagrolaimomorpha</taxon>
        <taxon>Strongyloidoidea</taxon>
        <taxon>Strongyloididae</taxon>
        <taxon>Strongyloides</taxon>
    </lineage>
</organism>
<evidence type="ECO:0000259" key="1">
    <source>
        <dbReference type="PROSITE" id="PS50994"/>
    </source>
</evidence>
<dbReference type="GO" id="GO:0003676">
    <property type="term" value="F:nucleic acid binding"/>
    <property type="evidence" value="ECO:0007669"/>
    <property type="project" value="InterPro"/>
</dbReference>
<name>A0A0N5CCU0_STREA</name>
<dbReference type="Pfam" id="PF00665">
    <property type="entry name" value="rve"/>
    <property type="match status" value="1"/>
</dbReference>
<dbReference type="AlphaFoldDB" id="A0A0N5CCU0"/>
<proteinExistence type="predicted"/>
<feature type="domain" description="Integrase catalytic" evidence="1">
    <location>
        <begin position="1"/>
        <end position="151"/>
    </location>
</feature>
<keyword evidence="2" id="KW-1185">Reference proteome</keyword>
<dbReference type="Gene3D" id="3.30.420.10">
    <property type="entry name" value="Ribonuclease H-like superfamily/Ribonuclease H"/>
    <property type="match status" value="1"/>
</dbReference>
<dbReference type="GO" id="GO:0015074">
    <property type="term" value="P:DNA integration"/>
    <property type="evidence" value="ECO:0007669"/>
    <property type="project" value="InterPro"/>
</dbReference>
<dbReference type="PANTHER" id="PTHR37984:SF5">
    <property type="entry name" value="PROTEIN NYNRIN-LIKE"/>
    <property type="match status" value="1"/>
</dbReference>
<dbReference type="STRING" id="174720.A0A0N5CCU0"/>
<dbReference type="InterPro" id="IPR050951">
    <property type="entry name" value="Retrovirus_Pol_polyprotein"/>
</dbReference>
<dbReference type="WBParaSite" id="SPAL_0001569000.1">
    <property type="protein sequence ID" value="SPAL_0001569000.1"/>
    <property type="gene ID" value="SPAL_0001569000"/>
</dbReference>
<dbReference type="PANTHER" id="PTHR37984">
    <property type="entry name" value="PROTEIN CBG26694"/>
    <property type="match status" value="1"/>
</dbReference>
<dbReference type="Proteomes" id="UP000046392">
    <property type="component" value="Unplaced"/>
</dbReference>
<evidence type="ECO:0000313" key="2">
    <source>
        <dbReference type="Proteomes" id="UP000046392"/>
    </source>
</evidence>
<dbReference type="InterPro" id="IPR001584">
    <property type="entry name" value="Integrase_cat-core"/>
</dbReference>
<dbReference type="SUPFAM" id="SSF53098">
    <property type="entry name" value="Ribonuclease H-like"/>
    <property type="match status" value="1"/>
</dbReference>
<dbReference type="InterPro" id="IPR012337">
    <property type="entry name" value="RNaseH-like_sf"/>
</dbReference>
<reference evidence="3" key="1">
    <citation type="submission" date="2017-02" db="UniProtKB">
        <authorList>
            <consortium name="WormBaseParasite"/>
        </authorList>
    </citation>
    <scope>IDENTIFICATION</scope>
</reference>
<protein>
    <submittedName>
        <fullName evidence="3">Integrase catalytic domain-containing protein</fullName>
    </submittedName>
</protein>
<sequence>MLESIWEKLNADYIQIDDYLDVLVIVDEYSRFVYTAVTKRQDQSTTFLQLMKCFSTFGFPKVLRTDGGSGFIGNKVSDYLKSVNVTHYVSSPHNHTSNAFAERFNRTIREAIRAQSDLSYTDAVYALTYAYNRTKHTSTGYPPCYFILNTADKFSDEIAINSSLSGLKDIIQFGRTEFSESKPKRKGKVLSPGMFVMKRVLHKKLNHTSHKNQDIFEGPYKIIKHLHADTYIIQKCSRTGRLTGREERVTTDRLKVIPSLSATHDNT</sequence>
<dbReference type="InterPro" id="IPR036397">
    <property type="entry name" value="RNaseH_sf"/>
</dbReference>
<dbReference type="PROSITE" id="PS50994">
    <property type="entry name" value="INTEGRASE"/>
    <property type="match status" value="1"/>
</dbReference>